<evidence type="ECO:0000313" key="1">
    <source>
        <dbReference type="EMBL" id="WOG92720.1"/>
    </source>
</evidence>
<dbReference type="GO" id="GO:0098869">
    <property type="term" value="P:cellular oxidant detoxification"/>
    <property type="evidence" value="ECO:0007669"/>
    <property type="project" value="InterPro"/>
</dbReference>
<dbReference type="Gramene" id="KZN01802">
    <property type="protein sequence ID" value="KZN01802"/>
    <property type="gene ID" value="DCAR_010556"/>
</dbReference>
<name>A0A169W840_DAUCS</name>
<dbReference type="KEGG" id="dcr:108213213"/>
<dbReference type="AlphaFoldDB" id="A0A169W840"/>
<dbReference type="PANTHER" id="PTHR34283:SF1">
    <property type="entry name" value="PROTEIN RESPONSE TO LOW SULFUR 1"/>
    <property type="match status" value="1"/>
</dbReference>
<proteinExistence type="predicted"/>
<dbReference type="OrthoDB" id="1888446at2759"/>
<protein>
    <submittedName>
        <fullName evidence="1">Uncharacterized protein</fullName>
    </submittedName>
</protein>
<keyword evidence="2" id="KW-1185">Reference proteome</keyword>
<dbReference type="Proteomes" id="UP000077755">
    <property type="component" value="Chromosome 3"/>
</dbReference>
<dbReference type="EMBL" id="CP093345">
    <property type="protein sequence ID" value="WOG92720.1"/>
    <property type="molecule type" value="Genomic_DNA"/>
</dbReference>
<evidence type="ECO:0000313" key="2">
    <source>
        <dbReference type="Proteomes" id="UP000077755"/>
    </source>
</evidence>
<dbReference type="Pfam" id="PF24980">
    <property type="entry name" value="LSU"/>
    <property type="match status" value="1"/>
</dbReference>
<reference evidence="1" key="2">
    <citation type="submission" date="2022-03" db="EMBL/GenBank/DDBJ databases">
        <title>Draft title - Genomic analysis of global carrot germplasm unveils the trajectory of domestication and the origin of high carotenoid orange carrot.</title>
        <authorList>
            <person name="Iorizzo M."/>
            <person name="Ellison S."/>
            <person name="Senalik D."/>
            <person name="Macko-Podgorni A."/>
            <person name="Grzebelus D."/>
            <person name="Bostan H."/>
            <person name="Rolling W."/>
            <person name="Curaba J."/>
            <person name="Simon P."/>
        </authorList>
    </citation>
    <scope>NUCLEOTIDE SEQUENCE</scope>
    <source>
        <tissue evidence="1">Leaf</tissue>
    </source>
</reference>
<gene>
    <name evidence="1" type="ORF">DCAR_0311995</name>
</gene>
<accession>A0A169W840</accession>
<organism evidence="1 2">
    <name type="scientific">Daucus carota subsp. sativus</name>
    <name type="common">Carrot</name>
    <dbReference type="NCBI Taxonomy" id="79200"/>
    <lineage>
        <taxon>Eukaryota</taxon>
        <taxon>Viridiplantae</taxon>
        <taxon>Streptophyta</taxon>
        <taxon>Embryophyta</taxon>
        <taxon>Tracheophyta</taxon>
        <taxon>Spermatophyta</taxon>
        <taxon>Magnoliopsida</taxon>
        <taxon>eudicotyledons</taxon>
        <taxon>Gunneridae</taxon>
        <taxon>Pentapetalae</taxon>
        <taxon>asterids</taxon>
        <taxon>campanulids</taxon>
        <taxon>Apiales</taxon>
        <taxon>Apiaceae</taxon>
        <taxon>Apioideae</taxon>
        <taxon>Scandiceae</taxon>
        <taxon>Daucinae</taxon>
        <taxon>Daucus</taxon>
        <taxon>Daucus sect. Daucus</taxon>
    </lineage>
</organism>
<sequence length="100" mass="11482">MEAMMLKKRNEELERALQKSLEREEMMKRELLSGFHRLRVAEEAEEHLCSQLGEVEAEAVEQARNYRSRMEALMEQLSLAQTLLQSASLSIPSLSSSESL</sequence>
<dbReference type="InterPro" id="IPR039282">
    <property type="entry name" value="LSU"/>
</dbReference>
<reference evidence="1" key="1">
    <citation type="journal article" date="2016" name="Nat. Genet.">
        <title>A high-quality carrot genome assembly provides new insights into carotenoid accumulation and asterid genome evolution.</title>
        <authorList>
            <person name="Iorizzo M."/>
            <person name="Ellison S."/>
            <person name="Senalik D."/>
            <person name="Zeng P."/>
            <person name="Satapoomin P."/>
            <person name="Huang J."/>
            <person name="Bowman M."/>
            <person name="Iovene M."/>
            <person name="Sanseverino W."/>
            <person name="Cavagnaro P."/>
            <person name="Yildiz M."/>
            <person name="Macko-Podgorni A."/>
            <person name="Moranska E."/>
            <person name="Grzebelus E."/>
            <person name="Grzebelus D."/>
            <person name="Ashrafi H."/>
            <person name="Zheng Z."/>
            <person name="Cheng S."/>
            <person name="Spooner D."/>
            <person name="Van Deynze A."/>
            <person name="Simon P."/>
        </authorList>
    </citation>
    <scope>NUCLEOTIDE SEQUENCE</scope>
    <source>
        <tissue evidence="1">Leaf</tissue>
    </source>
</reference>
<dbReference type="OMA" id="HERELIM"/>
<dbReference type="PANTHER" id="PTHR34283">
    <property type="entry name" value="PROTEIN RESPONSE TO LOW SULFUR 1"/>
    <property type="match status" value="1"/>
</dbReference>